<feature type="compositionally biased region" description="Polar residues" evidence="2">
    <location>
        <begin position="193"/>
        <end position="212"/>
    </location>
</feature>
<dbReference type="AlphaFoldDB" id="A0A6C1E488"/>
<dbReference type="GO" id="GO:0005634">
    <property type="term" value="C:nucleus"/>
    <property type="evidence" value="ECO:0007669"/>
    <property type="project" value="TreeGrafter"/>
</dbReference>
<feature type="compositionally biased region" description="Polar residues" evidence="2">
    <location>
        <begin position="104"/>
        <end position="113"/>
    </location>
</feature>
<dbReference type="InterPro" id="IPR046757">
    <property type="entry name" value="YL1_N"/>
</dbReference>
<feature type="compositionally biased region" description="Basic residues" evidence="2">
    <location>
        <begin position="329"/>
        <end position="342"/>
    </location>
</feature>
<keyword evidence="5" id="KW-1185">Reference proteome</keyword>
<proteinExistence type="inferred from homology"/>
<feature type="compositionally biased region" description="Basic and acidic residues" evidence="2">
    <location>
        <begin position="756"/>
        <end position="770"/>
    </location>
</feature>
<evidence type="ECO:0000313" key="4">
    <source>
        <dbReference type="EMBL" id="QID83791.1"/>
    </source>
</evidence>
<gene>
    <name evidence="4" type="primary">VPS72_2</name>
    <name evidence="4" type="ORF">GRS66_006269</name>
</gene>
<dbReference type="SMART" id="SM00993">
    <property type="entry name" value="YL1_C"/>
    <property type="match status" value="1"/>
</dbReference>
<dbReference type="InterPro" id="IPR013272">
    <property type="entry name" value="Vps72/YL1_C"/>
</dbReference>
<feature type="compositionally biased region" description="Polar residues" evidence="2">
    <location>
        <begin position="379"/>
        <end position="394"/>
    </location>
</feature>
<feature type="compositionally biased region" description="Polar residues" evidence="2">
    <location>
        <begin position="425"/>
        <end position="441"/>
    </location>
</feature>
<dbReference type="EMBL" id="CP048999">
    <property type="protein sequence ID" value="QID83791.1"/>
    <property type="molecule type" value="Genomic_DNA"/>
</dbReference>
<feature type="region of interest" description="Disordered" evidence="2">
    <location>
        <begin position="327"/>
        <end position="515"/>
    </location>
</feature>
<feature type="domain" description="Vps72/YL1 C-terminal" evidence="3">
    <location>
        <begin position="720"/>
        <end position="749"/>
    </location>
</feature>
<dbReference type="Pfam" id="PF08265">
    <property type="entry name" value="YL1_C"/>
    <property type="match status" value="1"/>
</dbReference>
<feature type="compositionally biased region" description="Polar residues" evidence="2">
    <location>
        <begin position="572"/>
        <end position="587"/>
    </location>
</feature>
<feature type="compositionally biased region" description="Polar residues" evidence="2">
    <location>
        <begin position="549"/>
        <end position="560"/>
    </location>
</feature>
<feature type="compositionally biased region" description="Acidic residues" evidence="2">
    <location>
        <begin position="129"/>
        <end position="139"/>
    </location>
</feature>
<dbReference type="Proteomes" id="UP000501346">
    <property type="component" value="Chromosome SeII-SeIV"/>
</dbReference>
<evidence type="ECO:0000256" key="2">
    <source>
        <dbReference type="SAM" id="MobiDB-lite"/>
    </source>
</evidence>
<feature type="compositionally biased region" description="Polar residues" evidence="2">
    <location>
        <begin position="19"/>
        <end position="31"/>
    </location>
</feature>
<comment type="similarity">
    <text evidence="1">Belongs to the VPS72/YL1 family.</text>
</comment>
<feature type="region of interest" description="Disordered" evidence="2">
    <location>
        <begin position="1"/>
        <end position="212"/>
    </location>
</feature>
<feature type="compositionally biased region" description="Basic and acidic residues" evidence="2">
    <location>
        <begin position="169"/>
        <end position="178"/>
    </location>
</feature>
<dbReference type="Pfam" id="PF05764">
    <property type="entry name" value="YL1"/>
    <property type="match status" value="1"/>
</dbReference>
<feature type="compositionally biased region" description="Acidic residues" evidence="2">
    <location>
        <begin position="57"/>
        <end position="100"/>
    </location>
</feature>
<evidence type="ECO:0000313" key="5">
    <source>
        <dbReference type="Proteomes" id="UP000501346"/>
    </source>
</evidence>
<feature type="compositionally biased region" description="Acidic residues" evidence="2">
    <location>
        <begin position="1"/>
        <end position="12"/>
    </location>
</feature>
<organism evidence="4 5">
    <name type="scientific">Saccharomyces pastorianus</name>
    <name type="common">Lager yeast</name>
    <name type="synonym">Saccharomyces cerevisiae x Saccharomyces eubayanus</name>
    <dbReference type="NCBI Taxonomy" id="27292"/>
    <lineage>
        <taxon>Eukaryota</taxon>
        <taxon>Fungi</taxon>
        <taxon>Dikarya</taxon>
        <taxon>Ascomycota</taxon>
        <taxon>Saccharomycotina</taxon>
        <taxon>Saccharomycetes</taxon>
        <taxon>Saccharomycetales</taxon>
        <taxon>Saccharomycetaceae</taxon>
        <taxon>Saccharomyces</taxon>
    </lineage>
</organism>
<dbReference type="PANTHER" id="PTHR13275">
    <property type="entry name" value="YL-1 PROTEIN TRANSCRIPTION FACTOR-LIKE 1"/>
    <property type="match status" value="1"/>
</dbReference>
<feature type="region of interest" description="Disordered" evidence="2">
    <location>
        <begin position="529"/>
        <end position="589"/>
    </location>
</feature>
<feature type="compositionally biased region" description="Basic and acidic residues" evidence="2">
    <location>
        <begin position="474"/>
        <end position="489"/>
    </location>
</feature>
<name>A0A6C1E488_SACPS</name>
<feature type="compositionally biased region" description="Basic and acidic residues" evidence="2">
    <location>
        <begin position="352"/>
        <end position="378"/>
    </location>
</feature>
<dbReference type="PANTHER" id="PTHR13275:SF4">
    <property type="entry name" value="VACUOLAR PROTEIN SORTING-ASSOCIATED PROTEIN 72 HOMOLOG"/>
    <property type="match status" value="1"/>
</dbReference>
<feature type="region of interest" description="Disordered" evidence="2">
    <location>
        <begin position="754"/>
        <end position="775"/>
    </location>
</feature>
<dbReference type="OrthoDB" id="49520at2759"/>
<sequence length="810" mass="91687">MSFEDSDDDDDLGSGTEFIMQSRSRRSNAGNKLQKLLQQELKDIESTKRQLSSYNNGEDDDEDEIGLLFQEDEDDQDFEIVEKDDNEEGEEEEEDEDEAESITKGPTKTSSDQAADDLMFSSSESEGSNNDEDDDDAEEREIRKQELLSRKKRNKKLQKGPVIVKKQKSKVEPAREQATKGQTPRRSHHNHEQLNAETLLSNTRRTSKRSSVMENTMKVYEKLSKAEKKRKVIQERIRKHKEQEAKYILTQAERLRIAKETEKLNILSLDKFKEQEIWKKENRLALQKRQKLKFQPNETILQFLSTAWLMTPLMELDDRKYWQEQLSKRDKKKKKYPRKPKKTLGSNQPDAPDAKKGVSEVSVKEEDNTNRAVEKSSNDKQTTTTGGEIPSTNEKVVEETLTEAPIPTAPSEEPTTSSTPEITLDATTGKQATNDVTTNNLPEEDIVDTVDIITSANDTQTKDTTMDDLTNTLRNKETGPTDSSRDDKTAFQNENELLTSPQRHGTPTEDAELTSKDFNAENEILLSVKHENTKNSSVSPSHDSDSGSNTLKQVTFTDSPQVAIIDTEESPSKTNTTNMDSSSTENPLPTPVYEGPEQLTSRNFVTIYDFPNTPPNLKDFDTNLFGSQWSHMNATSTTQRSQDIQTIFHSILPSPSQLSVPSSSNVGISHDLSALANFPSFGEYDKKIIHEINTETNKDLEIKIKTQPPTGVFLANGIRKKCLITNKECQYFDPRTGVPYSDVEAYKIIQQIQDPIPKEEETTDTKRDETINDDTAEAADHARFKWFGFKNGGIYLDLNQRPAKGVPKGF</sequence>
<reference evidence="4 5" key="1">
    <citation type="journal article" date="2019" name="BMC Genomics">
        <title>Chromosome level assembly and comparative genome analysis confirm lager-brewing yeasts originated from a single hybridization.</title>
        <authorList>
            <person name="Salazar A.N."/>
            <person name="Gorter de Vries A.R."/>
            <person name="van den Broek M."/>
            <person name="Brouwers N."/>
            <person name="de la Torre Cortes P."/>
            <person name="Kuijpers N.G.A."/>
            <person name="Daran J.G."/>
            <person name="Abeel T."/>
        </authorList>
    </citation>
    <scope>NUCLEOTIDE SEQUENCE [LARGE SCALE GENOMIC DNA]</scope>
    <source>
        <strain evidence="4 5">CBS 1483</strain>
    </source>
</reference>
<feature type="compositionally biased region" description="Polar residues" evidence="2">
    <location>
        <begin position="490"/>
        <end position="505"/>
    </location>
</feature>
<feature type="compositionally biased region" description="Basic and acidic residues" evidence="2">
    <location>
        <begin position="140"/>
        <end position="149"/>
    </location>
</feature>
<evidence type="ECO:0000259" key="3">
    <source>
        <dbReference type="SMART" id="SM00993"/>
    </source>
</evidence>
<accession>A0A6C1E488</accession>
<protein>
    <submittedName>
        <fullName evidence="4">Vacuolar protein sorting-associated protein 72</fullName>
    </submittedName>
</protein>
<evidence type="ECO:0000256" key="1">
    <source>
        <dbReference type="ARBA" id="ARBA00006832"/>
    </source>
</evidence>
<feature type="compositionally biased region" description="Low complexity" evidence="2">
    <location>
        <begin position="402"/>
        <end position="423"/>
    </location>
</feature>